<dbReference type="Proteomes" id="UP000292459">
    <property type="component" value="Unassembled WGS sequence"/>
</dbReference>
<keyword evidence="3" id="KW-1185">Reference proteome</keyword>
<protein>
    <submittedName>
        <fullName evidence="2">Uncharacterized protein</fullName>
    </submittedName>
</protein>
<accession>A0A4V2E3K9</accession>
<comment type="caution">
    <text evidence="2">The sequence shown here is derived from an EMBL/GenBank/DDBJ whole genome shotgun (WGS) entry which is preliminary data.</text>
</comment>
<sequence length="61" mass="6398">MESANTSENASEPPSSRLSHVVGTVIALLTLMLPLLAIAHYSAVDPPPATLPSYPLSRSPE</sequence>
<keyword evidence="1" id="KW-1133">Transmembrane helix</keyword>
<feature type="transmembrane region" description="Helical" evidence="1">
    <location>
        <begin position="21"/>
        <end position="43"/>
    </location>
</feature>
<evidence type="ECO:0000313" key="3">
    <source>
        <dbReference type="Proteomes" id="UP000292459"/>
    </source>
</evidence>
<dbReference type="RefSeq" id="WP_072041306.1">
    <property type="nucleotide sequence ID" value="NZ_QVFV01000001.1"/>
</dbReference>
<gene>
    <name evidence="2" type="ORF">DYY88_06195</name>
</gene>
<evidence type="ECO:0000313" key="2">
    <source>
        <dbReference type="EMBL" id="RZM82800.1"/>
    </source>
</evidence>
<name>A0A4V2E3K9_9CYAN</name>
<keyword evidence="1" id="KW-0472">Membrane</keyword>
<dbReference type="EMBL" id="QVFV01000001">
    <property type="protein sequence ID" value="RZM82800.1"/>
    <property type="molecule type" value="Genomic_DNA"/>
</dbReference>
<keyword evidence="1" id="KW-0812">Transmembrane</keyword>
<proteinExistence type="predicted"/>
<organism evidence="2 3">
    <name type="scientific">Leptolyngbya iicbica LK</name>
    <dbReference type="NCBI Taxonomy" id="2294035"/>
    <lineage>
        <taxon>Bacteria</taxon>
        <taxon>Bacillati</taxon>
        <taxon>Cyanobacteriota</taxon>
        <taxon>Cyanophyceae</taxon>
        <taxon>Leptolyngbyales</taxon>
        <taxon>Leptolyngbyaceae</taxon>
        <taxon>Leptolyngbya group</taxon>
        <taxon>Leptolyngbya</taxon>
        <taxon>Leptolyngbya iicbica</taxon>
    </lineage>
</organism>
<reference evidence="2 3" key="1">
    <citation type="submission" date="2018-11" db="EMBL/GenBank/DDBJ databases">
        <title>Whole genome sequencing of an environmental sample.</title>
        <authorList>
            <person name="Sarangi A.N."/>
            <person name="Singh D."/>
            <person name="Tripathy S."/>
        </authorList>
    </citation>
    <scope>NUCLEOTIDE SEQUENCE [LARGE SCALE GENOMIC DNA]</scope>
    <source>
        <strain evidence="2 3">Lakshadweep</strain>
    </source>
</reference>
<evidence type="ECO:0000256" key="1">
    <source>
        <dbReference type="SAM" id="Phobius"/>
    </source>
</evidence>
<dbReference type="AlphaFoldDB" id="A0A4V2E3K9"/>